<sequence>APLAPRRRPDPRRRLRRSLHQHRDGAGPLRPRRHAGAMRGRAARDQSLDRPAAGAGAGGGRRQPGRHDARPAHRKRSHPRLIPGPRSQDPDRSPARRERMRSGGFSAL</sequence>
<accession>A0A6J4U699</accession>
<dbReference type="EMBL" id="CADCWD010000073">
    <property type="protein sequence ID" value="CAA9542203.1"/>
    <property type="molecule type" value="Genomic_DNA"/>
</dbReference>
<feature type="region of interest" description="Disordered" evidence="1">
    <location>
        <begin position="1"/>
        <end position="108"/>
    </location>
</feature>
<evidence type="ECO:0000256" key="1">
    <source>
        <dbReference type="SAM" id="MobiDB-lite"/>
    </source>
</evidence>
<evidence type="ECO:0000313" key="2">
    <source>
        <dbReference type="EMBL" id="CAA9542203.1"/>
    </source>
</evidence>
<feature type="compositionally biased region" description="Basic residues" evidence="1">
    <location>
        <begin position="1"/>
        <end position="20"/>
    </location>
</feature>
<feature type="non-terminal residue" evidence="2">
    <location>
        <position position="108"/>
    </location>
</feature>
<organism evidence="2">
    <name type="scientific">uncultured Sphingosinicella sp</name>
    <dbReference type="NCBI Taxonomy" id="478748"/>
    <lineage>
        <taxon>Bacteria</taxon>
        <taxon>Pseudomonadati</taxon>
        <taxon>Pseudomonadota</taxon>
        <taxon>Alphaproteobacteria</taxon>
        <taxon>Sphingomonadales</taxon>
        <taxon>Sphingosinicellaceae</taxon>
        <taxon>Sphingosinicella</taxon>
        <taxon>environmental samples</taxon>
    </lineage>
</organism>
<feature type="non-terminal residue" evidence="2">
    <location>
        <position position="1"/>
    </location>
</feature>
<proteinExistence type="predicted"/>
<feature type="compositionally biased region" description="Basic and acidic residues" evidence="1">
    <location>
        <begin position="88"/>
        <end position="101"/>
    </location>
</feature>
<protein>
    <submittedName>
        <fullName evidence="2">Uncharacterized protein</fullName>
    </submittedName>
</protein>
<reference evidence="2" key="1">
    <citation type="submission" date="2020-02" db="EMBL/GenBank/DDBJ databases">
        <authorList>
            <person name="Meier V. D."/>
        </authorList>
    </citation>
    <scope>NUCLEOTIDE SEQUENCE</scope>
    <source>
        <strain evidence="2">AVDCRST_MAG23</strain>
    </source>
</reference>
<dbReference type="AlphaFoldDB" id="A0A6J4U699"/>
<gene>
    <name evidence="2" type="ORF">AVDCRST_MAG23-2197</name>
</gene>
<name>A0A6J4U699_9SPHN</name>